<dbReference type="Proteomes" id="UP000244093">
    <property type="component" value="Unassembled WGS sequence"/>
</dbReference>
<dbReference type="InterPro" id="IPR029044">
    <property type="entry name" value="Nucleotide-diphossugar_trans"/>
</dbReference>
<organism evidence="3 5">
    <name type="scientific">Zestosphaera tikiterensis</name>
    <dbReference type="NCBI Taxonomy" id="1973259"/>
    <lineage>
        <taxon>Archaea</taxon>
        <taxon>Thermoproteota</taxon>
        <taxon>Thermoprotei</taxon>
        <taxon>Desulfurococcales</taxon>
        <taxon>Desulfurococcaceae</taxon>
        <taxon>Zestosphaera</taxon>
    </lineage>
</organism>
<evidence type="ECO:0000259" key="2">
    <source>
        <dbReference type="Pfam" id="PF00535"/>
    </source>
</evidence>
<keyword evidence="1" id="KW-0812">Transmembrane</keyword>
<comment type="caution">
    <text evidence="3">The sequence shown here is derived from an EMBL/GenBank/DDBJ whole genome shotgun (WGS) entry which is preliminary data.</text>
</comment>
<accession>A0A2R7Y244</accession>
<reference evidence="3" key="1">
    <citation type="submission" date="2017-04" db="EMBL/GenBank/DDBJ databases">
        <authorList>
            <person name="Afonso C.L."/>
            <person name="Miller P.J."/>
            <person name="Scott M.A."/>
            <person name="Spackman E."/>
            <person name="Goraichik I."/>
            <person name="Dimitrov K.M."/>
            <person name="Suarez D.L."/>
            <person name="Swayne D.E."/>
        </authorList>
    </citation>
    <scope>NUCLEOTIDE SEQUENCE</scope>
    <source>
        <strain evidence="3">NZ3</strain>
    </source>
</reference>
<dbReference type="InterPro" id="IPR001173">
    <property type="entry name" value="Glyco_trans_2-like"/>
</dbReference>
<dbReference type="EMBL" id="NBVN01000004">
    <property type="protein sequence ID" value="PUA32565.1"/>
    <property type="molecule type" value="Genomic_DNA"/>
</dbReference>
<protein>
    <recommendedName>
        <fullName evidence="2">Glycosyltransferase 2-like domain-containing protein</fullName>
    </recommendedName>
</protein>
<dbReference type="Gene3D" id="3.90.550.10">
    <property type="entry name" value="Spore Coat Polysaccharide Biosynthesis Protein SpsA, Chain A"/>
    <property type="match status" value="1"/>
</dbReference>
<dbReference type="PANTHER" id="PTHR43630:SF2">
    <property type="entry name" value="GLYCOSYLTRANSFERASE"/>
    <property type="match status" value="1"/>
</dbReference>
<evidence type="ECO:0000313" key="5">
    <source>
        <dbReference type="Proteomes" id="UP000244093"/>
    </source>
</evidence>
<name>A0A2R7Y244_9CREN</name>
<feature type="domain" description="Glycosyltransferase 2-like" evidence="2">
    <location>
        <begin position="9"/>
        <end position="136"/>
    </location>
</feature>
<dbReference type="Pfam" id="PF00535">
    <property type="entry name" value="Glycos_transf_2"/>
    <property type="match status" value="1"/>
</dbReference>
<keyword evidence="1" id="KW-1133">Transmembrane helix</keyword>
<keyword evidence="1" id="KW-0472">Membrane</keyword>
<dbReference type="AlphaFoldDB" id="A0A2R7Y244"/>
<gene>
    <name evidence="4" type="ORF">B7O98_07935</name>
    <name evidence="3" type="ORF">B7O98_09350</name>
</gene>
<reference evidence="3 5" key="2">
    <citation type="journal article" date="2018" name="Syst. Appl. Microbiol.">
        <title>A new symbiotic nanoarchaeote (Candidatus Nanoclepta minutus) and its host (Zestosphaera tikiterensis gen. nov., sp. nov.) from a New Zealand hot spring.</title>
        <authorList>
            <person name="St John E."/>
            <person name="Liu Y."/>
            <person name="Podar M."/>
            <person name="Stott M.B."/>
            <person name="Meneghin J."/>
            <person name="Chen Z."/>
            <person name="Lagutin K."/>
            <person name="Mitchell K."/>
            <person name="Reysenbach A.L."/>
        </authorList>
    </citation>
    <scope>NUCLEOTIDE SEQUENCE [LARGE SCALE GENOMIC DNA]</scope>
    <source>
        <strain evidence="3">NZ3</strain>
    </source>
</reference>
<dbReference type="EMBL" id="NBVN01000011">
    <property type="protein sequence ID" value="PUA31427.1"/>
    <property type="molecule type" value="Genomic_DNA"/>
</dbReference>
<proteinExistence type="predicted"/>
<evidence type="ECO:0000313" key="4">
    <source>
        <dbReference type="EMBL" id="PUA32565.1"/>
    </source>
</evidence>
<evidence type="ECO:0000256" key="1">
    <source>
        <dbReference type="SAM" id="Phobius"/>
    </source>
</evidence>
<dbReference type="SUPFAM" id="SSF53448">
    <property type="entry name" value="Nucleotide-diphospho-sugar transferases"/>
    <property type="match status" value="1"/>
</dbReference>
<feature type="transmembrane region" description="Helical" evidence="1">
    <location>
        <begin position="296"/>
        <end position="317"/>
    </location>
</feature>
<sequence length="377" mass="42333">MVEPSVVACLTCKNSSLTLPYVLKSLSLINYPRDRFAVAVVDGGSVDSTPEVARDILNSLGLKFKVLVKPSNIPEGRNACVKEALELGADYILFVDCDTLVVNKDFLRHAISASDSGCCPCVVTGDIQVKTFKDVNSLKKFAEETLKNVSSSPSSKPKGHSFISWCGMGLTLIPAEIARKVSFDEDLTFKEDTVYCLKTWDAGYGVIKLNYEEPVAYDLNLIRKSDIYVRMSLKDYFRGFSKKALAYAYTTMTKPGRGGVISIFKDFRYLSHVTRTFSLTLLSLSLYYLFKADLTLGLLMFIPAFSMLTLYFSKVLVKSPDVLTAMKSFVKFTLFSFILTFEIPTQAIKHRSKIKEITHKITYCEEKMPSYFERPPQ</sequence>
<dbReference type="PANTHER" id="PTHR43630">
    <property type="entry name" value="POLY-BETA-1,6-N-ACETYL-D-GLUCOSAMINE SYNTHASE"/>
    <property type="match status" value="1"/>
</dbReference>
<evidence type="ECO:0000313" key="3">
    <source>
        <dbReference type="EMBL" id="PUA31427.1"/>
    </source>
</evidence>